<sequence length="72" mass="8397">METEEKQESRNFACHLLKFTGKQTATRNQCRLLTFSKLMRERSPPPRDRVSHHRTTHRVSTVPGSEIPLAHQ</sequence>
<reference evidence="2" key="1">
    <citation type="submission" date="2022-12" db="EMBL/GenBank/DDBJ databases">
        <authorList>
            <person name="Alioto T."/>
            <person name="Alioto T."/>
            <person name="Gomez Garrido J."/>
        </authorList>
    </citation>
    <scope>NUCLEOTIDE SEQUENCE</scope>
</reference>
<feature type="compositionally biased region" description="Basic and acidic residues" evidence="1">
    <location>
        <begin position="38"/>
        <end position="49"/>
    </location>
</feature>
<dbReference type="AlphaFoldDB" id="A0AA35K938"/>
<organism evidence="2 3">
    <name type="scientific">Podarcis lilfordi</name>
    <name type="common">Lilford's wall lizard</name>
    <dbReference type="NCBI Taxonomy" id="74358"/>
    <lineage>
        <taxon>Eukaryota</taxon>
        <taxon>Metazoa</taxon>
        <taxon>Chordata</taxon>
        <taxon>Craniata</taxon>
        <taxon>Vertebrata</taxon>
        <taxon>Euteleostomi</taxon>
        <taxon>Lepidosauria</taxon>
        <taxon>Squamata</taxon>
        <taxon>Bifurcata</taxon>
        <taxon>Unidentata</taxon>
        <taxon>Episquamata</taxon>
        <taxon>Laterata</taxon>
        <taxon>Lacertibaenia</taxon>
        <taxon>Lacertidae</taxon>
        <taxon>Podarcis</taxon>
    </lineage>
</organism>
<evidence type="ECO:0000256" key="1">
    <source>
        <dbReference type="SAM" id="MobiDB-lite"/>
    </source>
</evidence>
<feature type="region of interest" description="Disordered" evidence="1">
    <location>
        <begin position="37"/>
        <end position="72"/>
    </location>
</feature>
<dbReference type="Proteomes" id="UP001178461">
    <property type="component" value="Chromosome 4"/>
</dbReference>
<evidence type="ECO:0000313" key="2">
    <source>
        <dbReference type="EMBL" id="CAI5773039.1"/>
    </source>
</evidence>
<dbReference type="EMBL" id="OX395129">
    <property type="protein sequence ID" value="CAI5773039.1"/>
    <property type="molecule type" value="Genomic_DNA"/>
</dbReference>
<keyword evidence="3" id="KW-1185">Reference proteome</keyword>
<evidence type="ECO:0000313" key="3">
    <source>
        <dbReference type="Proteomes" id="UP001178461"/>
    </source>
</evidence>
<name>A0AA35K938_9SAUR</name>
<proteinExistence type="predicted"/>
<protein>
    <submittedName>
        <fullName evidence="2">Uncharacterized protein</fullName>
    </submittedName>
</protein>
<accession>A0AA35K938</accession>
<gene>
    <name evidence="2" type="ORF">PODLI_1B025297</name>
</gene>